<dbReference type="Pfam" id="PF06480">
    <property type="entry name" value="FtsH_ext"/>
    <property type="match status" value="1"/>
</dbReference>
<dbReference type="Gene3D" id="3.40.50.300">
    <property type="entry name" value="P-loop containing nucleotide triphosphate hydrolases"/>
    <property type="match status" value="1"/>
</dbReference>
<evidence type="ECO:0000256" key="6">
    <source>
        <dbReference type="ARBA" id="ARBA00022741"/>
    </source>
</evidence>
<protein>
    <recommendedName>
        <fullName evidence="13">AAA+ ATPase domain-containing protein</fullName>
    </recommendedName>
</protein>
<evidence type="ECO:0000256" key="9">
    <source>
        <dbReference type="ARBA" id="ARBA00022840"/>
    </source>
</evidence>
<dbReference type="Pfam" id="PF00004">
    <property type="entry name" value="AAA"/>
    <property type="match status" value="1"/>
</dbReference>
<feature type="transmembrane region" description="Helical" evidence="12">
    <location>
        <begin position="296"/>
        <end position="317"/>
    </location>
</feature>
<keyword evidence="8" id="KW-0862">Zinc</keyword>
<comment type="similarity">
    <text evidence="2">In the C-terminal section; belongs to the peptidase M41 family.</text>
</comment>
<feature type="compositionally biased region" description="Basic and acidic residues" evidence="11">
    <location>
        <begin position="148"/>
        <end position="164"/>
    </location>
</feature>
<keyword evidence="12" id="KW-0472">Membrane</keyword>
<keyword evidence="9" id="KW-0067">ATP-binding</keyword>
<dbReference type="Proteomes" id="UP001217089">
    <property type="component" value="Unassembled WGS sequence"/>
</dbReference>
<reference evidence="14 15" key="1">
    <citation type="submission" date="2022-12" db="EMBL/GenBank/DDBJ databases">
        <title>Chromosome-level genome of Tegillarca granosa.</title>
        <authorList>
            <person name="Kim J."/>
        </authorList>
    </citation>
    <scope>NUCLEOTIDE SEQUENCE [LARGE SCALE GENOMIC DNA]</scope>
    <source>
        <strain evidence="14">Teg-2019</strain>
        <tissue evidence="14">Adductor muscle</tissue>
    </source>
</reference>
<evidence type="ECO:0000256" key="5">
    <source>
        <dbReference type="ARBA" id="ARBA00022723"/>
    </source>
</evidence>
<dbReference type="InterPro" id="IPR037219">
    <property type="entry name" value="Peptidase_M41-like"/>
</dbReference>
<dbReference type="PANTHER" id="PTHR43655:SF8">
    <property type="entry name" value="PARAPLEGIN"/>
    <property type="match status" value="1"/>
</dbReference>
<keyword evidence="12" id="KW-0812">Transmembrane</keyword>
<dbReference type="InterPro" id="IPR027417">
    <property type="entry name" value="P-loop_NTPase"/>
</dbReference>
<feature type="domain" description="AAA+ ATPase" evidence="13">
    <location>
        <begin position="383"/>
        <end position="522"/>
    </location>
</feature>
<gene>
    <name evidence="14" type="ORF">KUTeg_019927</name>
</gene>
<evidence type="ECO:0000256" key="7">
    <source>
        <dbReference type="ARBA" id="ARBA00022801"/>
    </source>
</evidence>
<keyword evidence="6" id="KW-0547">Nucleotide-binding</keyword>
<evidence type="ECO:0000313" key="15">
    <source>
        <dbReference type="Proteomes" id="UP001217089"/>
    </source>
</evidence>
<evidence type="ECO:0000256" key="4">
    <source>
        <dbReference type="ARBA" id="ARBA00022670"/>
    </source>
</evidence>
<comment type="caution">
    <text evidence="14">The sequence shown here is derived from an EMBL/GenBank/DDBJ whole genome shotgun (WGS) entry which is preliminary data.</text>
</comment>
<dbReference type="InterPro" id="IPR000642">
    <property type="entry name" value="Peptidase_M41"/>
</dbReference>
<proteinExistence type="inferred from homology"/>
<dbReference type="InterPro" id="IPR050928">
    <property type="entry name" value="ATP-dep_Zn_Metalloprotease"/>
</dbReference>
<keyword evidence="10" id="KW-0482">Metalloprotease</keyword>
<dbReference type="SMART" id="SM00382">
    <property type="entry name" value="AAA"/>
    <property type="match status" value="1"/>
</dbReference>
<keyword evidence="15" id="KW-1185">Reference proteome</keyword>
<comment type="cofactor">
    <cofactor evidence="1">
        <name>Zn(2+)</name>
        <dbReference type="ChEBI" id="CHEBI:29105"/>
    </cofactor>
</comment>
<dbReference type="Gene3D" id="1.10.8.60">
    <property type="match status" value="1"/>
</dbReference>
<evidence type="ECO:0000259" key="13">
    <source>
        <dbReference type="SMART" id="SM00382"/>
    </source>
</evidence>
<dbReference type="InterPro" id="IPR011546">
    <property type="entry name" value="Pept_M41_FtsH_extracell"/>
</dbReference>
<organism evidence="14 15">
    <name type="scientific">Tegillarca granosa</name>
    <name type="common">Malaysian cockle</name>
    <name type="synonym">Anadara granosa</name>
    <dbReference type="NCBI Taxonomy" id="220873"/>
    <lineage>
        <taxon>Eukaryota</taxon>
        <taxon>Metazoa</taxon>
        <taxon>Spiralia</taxon>
        <taxon>Lophotrochozoa</taxon>
        <taxon>Mollusca</taxon>
        <taxon>Bivalvia</taxon>
        <taxon>Autobranchia</taxon>
        <taxon>Pteriomorphia</taxon>
        <taxon>Arcoida</taxon>
        <taxon>Arcoidea</taxon>
        <taxon>Arcidae</taxon>
        <taxon>Tegillarca</taxon>
    </lineage>
</organism>
<dbReference type="SUPFAM" id="SSF52540">
    <property type="entry name" value="P-loop containing nucleoside triphosphate hydrolases"/>
    <property type="match status" value="1"/>
</dbReference>
<keyword evidence="7" id="KW-0378">Hydrolase</keyword>
<evidence type="ECO:0000256" key="1">
    <source>
        <dbReference type="ARBA" id="ARBA00001947"/>
    </source>
</evidence>
<keyword evidence="4" id="KW-0645">Protease</keyword>
<name>A0ABQ9EDV5_TEGGR</name>
<sequence>MGVIVTGGFVNDLFSAKLDGRSKFKLKMEKLLSSSQLISKTGLNFYRYICAPCLNRHASQCLLRNENITKKSFKVCGKGHKNVTGCSGHFTFGNDRRTTVIFNRKQRKHFNREHRAFSELLERSGYPGITRLYHNQCRCFSTSKLSCSRDDNNRNQDNKNKNREDEEQDEPPIKPGFLPFFYGFLILFALYILSNYQNRVLQISWQTFEHEILAKGEVKDISIREQPHGAMAVVNVYPGAVIKNVKAQAPFYILTIENIEKFEEKVRKAERAMGVSVEDQVTISYDKNEAGIVDKVFGLLFLVMIVSLMVKSLSVAVKRTGMDMFSQITKAKFTRVDKMSTGPGGKTLSFKDVAGLKEAKVEVMEFVDYLKHPHRYKALGGKIPKGALLLGPPGCGKTLLAKAVAAEASVPFLSMAGSEFVEMLGGLGASRVRDLFKEARKNAPCIIYIDEIDALGRSRSGGDNFGSGEEEHTLNQLLVEMDGMGTVEGVIMLASTNRAHVLDKALLRPGRFDRHISIDLPTVIERLETFEMYLQKLRLEGTISQYAPKLAQMTPGMSGADIANLCNEAALHAARYKKDAVGTEDFNYAVERVIAGQAKKTGQLSPNEKKMVAYHESGHALISIVPRTGNALGFAQYVPNDHKLVSSEELFEKMCMALGGRAAEAIIFNHITTGAQNDLENVTRLANRQIKAFGMNERIGPLSFPEEEDGFGVKPYSQALASLMDELAEALLDKEVLSYEEVTELIGAPPHGDKHIIDPHWFTVDFDMKSTKKRTRRESKTKAE</sequence>
<evidence type="ECO:0000256" key="2">
    <source>
        <dbReference type="ARBA" id="ARBA00010044"/>
    </source>
</evidence>
<dbReference type="PANTHER" id="PTHR43655">
    <property type="entry name" value="ATP-DEPENDENT PROTEASE"/>
    <property type="match status" value="1"/>
</dbReference>
<dbReference type="Gene3D" id="1.20.58.760">
    <property type="entry name" value="Peptidase M41"/>
    <property type="match status" value="1"/>
</dbReference>
<feature type="transmembrane region" description="Helical" evidence="12">
    <location>
        <begin position="176"/>
        <end position="193"/>
    </location>
</feature>
<dbReference type="CDD" id="cd19501">
    <property type="entry name" value="RecA-like_FtsH"/>
    <property type="match status" value="1"/>
</dbReference>
<evidence type="ECO:0000256" key="11">
    <source>
        <dbReference type="SAM" id="MobiDB-lite"/>
    </source>
</evidence>
<evidence type="ECO:0000313" key="14">
    <source>
        <dbReference type="EMBL" id="KAJ8303531.1"/>
    </source>
</evidence>
<dbReference type="InterPro" id="IPR003593">
    <property type="entry name" value="AAA+_ATPase"/>
</dbReference>
<comment type="similarity">
    <text evidence="3">In the N-terminal section; belongs to the AAA ATPase family.</text>
</comment>
<dbReference type="InterPro" id="IPR003959">
    <property type="entry name" value="ATPase_AAA_core"/>
</dbReference>
<dbReference type="Pfam" id="PF01434">
    <property type="entry name" value="Peptidase_M41"/>
    <property type="match status" value="1"/>
</dbReference>
<keyword evidence="12" id="KW-1133">Transmembrane helix</keyword>
<evidence type="ECO:0000256" key="3">
    <source>
        <dbReference type="ARBA" id="ARBA00010550"/>
    </source>
</evidence>
<accession>A0ABQ9EDV5</accession>
<dbReference type="Pfam" id="PF17862">
    <property type="entry name" value="AAA_lid_3"/>
    <property type="match status" value="1"/>
</dbReference>
<dbReference type="InterPro" id="IPR041569">
    <property type="entry name" value="AAA_lid_3"/>
</dbReference>
<dbReference type="Gene3D" id="3.40.1690.20">
    <property type="match status" value="1"/>
</dbReference>
<keyword evidence="5" id="KW-0479">Metal-binding</keyword>
<evidence type="ECO:0000256" key="10">
    <source>
        <dbReference type="ARBA" id="ARBA00023049"/>
    </source>
</evidence>
<dbReference type="EMBL" id="JARBDR010000917">
    <property type="protein sequence ID" value="KAJ8303531.1"/>
    <property type="molecule type" value="Genomic_DNA"/>
</dbReference>
<feature type="region of interest" description="Disordered" evidence="11">
    <location>
        <begin position="148"/>
        <end position="171"/>
    </location>
</feature>
<evidence type="ECO:0000256" key="12">
    <source>
        <dbReference type="SAM" id="Phobius"/>
    </source>
</evidence>
<dbReference type="SUPFAM" id="SSF140990">
    <property type="entry name" value="FtsH protease domain-like"/>
    <property type="match status" value="1"/>
</dbReference>
<evidence type="ECO:0000256" key="8">
    <source>
        <dbReference type="ARBA" id="ARBA00022833"/>
    </source>
</evidence>